<dbReference type="InterPro" id="IPR003656">
    <property type="entry name" value="Znf_BED"/>
</dbReference>
<keyword evidence="4" id="KW-0862">Zinc</keyword>
<dbReference type="EMBL" id="JBEDUW010000001">
    <property type="protein sequence ID" value="KAK9951252.1"/>
    <property type="molecule type" value="Genomic_DNA"/>
</dbReference>
<feature type="domain" description="BED-type" evidence="10">
    <location>
        <begin position="75"/>
        <end position="136"/>
    </location>
</feature>
<dbReference type="PANTHER" id="PTHR46481">
    <property type="entry name" value="ZINC FINGER BED DOMAIN-CONTAINING PROTEIN 4"/>
    <property type="match status" value="1"/>
</dbReference>
<dbReference type="PANTHER" id="PTHR46481:SF10">
    <property type="entry name" value="ZINC FINGER BED DOMAIN-CONTAINING PROTEIN 39"/>
    <property type="match status" value="1"/>
</dbReference>
<dbReference type="SMART" id="SM00614">
    <property type="entry name" value="ZnF_BED"/>
    <property type="match status" value="1"/>
</dbReference>
<dbReference type="Pfam" id="PF02892">
    <property type="entry name" value="zf-BED"/>
    <property type="match status" value="1"/>
</dbReference>
<dbReference type="Proteomes" id="UP001457282">
    <property type="component" value="Unassembled WGS sequence"/>
</dbReference>
<organism evidence="11 12">
    <name type="scientific">Rubus argutus</name>
    <name type="common">Southern blackberry</name>
    <dbReference type="NCBI Taxonomy" id="59490"/>
    <lineage>
        <taxon>Eukaryota</taxon>
        <taxon>Viridiplantae</taxon>
        <taxon>Streptophyta</taxon>
        <taxon>Embryophyta</taxon>
        <taxon>Tracheophyta</taxon>
        <taxon>Spermatophyta</taxon>
        <taxon>Magnoliopsida</taxon>
        <taxon>eudicotyledons</taxon>
        <taxon>Gunneridae</taxon>
        <taxon>Pentapetalae</taxon>
        <taxon>rosids</taxon>
        <taxon>fabids</taxon>
        <taxon>Rosales</taxon>
        <taxon>Rosaceae</taxon>
        <taxon>Rosoideae</taxon>
        <taxon>Rosoideae incertae sedis</taxon>
        <taxon>Rubus</taxon>
    </lineage>
</organism>
<feature type="compositionally biased region" description="Low complexity" evidence="9">
    <location>
        <begin position="19"/>
        <end position="44"/>
    </location>
</feature>
<protein>
    <recommendedName>
        <fullName evidence="10">BED-type domain-containing protein</fullName>
    </recommendedName>
</protein>
<reference evidence="11 12" key="1">
    <citation type="journal article" date="2023" name="G3 (Bethesda)">
        <title>A chromosome-length genome assembly and annotation of blackberry (Rubus argutus, cv. 'Hillquist').</title>
        <authorList>
            <person name="Bruna T."/>
            <person name="Aryal R."/>
            <person name="Dudchenko O."/>
            <person name="Sargent D.J."/>
            <person name="Mead D."/>
            <person name="Buti M."/>
            <person name="Cavallini A."/>
            <person name="Hytonen T."/>
            <person name="Andres J."/>
            <person name="Pham M."/>
            <person name="Weisz D."/>
            <person name="Mascagni F."/>
            <person name="Usai G."/>
            <person name="Natali L."/>
            <person name="Bassil N."/>
            <person name="Fernandez G.E."/>
            <person name="Lomsadze A."/>
            <person name="Armour M."/>
            <person name="Olukolu B."/>
            <person name="Poorten T."/>
            <person name="Britton C."/>
            <person name="Davik J."/>
            <person name="Ashrafi H."/>
            <person name="Aiden E.L."/>
            <person name="Borodovsky M."/>
            <person name="Worthington M."/>
        </authorList>
    </citation>
    <scope>NUCLEOTIDE SEQUENCE [LARGE SCALE GENOMIC DNA]</scope>
    <source>
        <strain evidence="11">PI 553951</strain>
    </source>
</reference>
<feature type="compositionally biased region" description="Polar residues" evidence="9">
    <location>
        <begin position="1"/>
        <end position="18"/>
    </location>
</feature>
<keyword evidence="2" id="KW-0479">Metal-binding</keyword>
<dbReference type="InterPro" id="IPR052035">
    <property type="entry name" value="ZnF_BED_domain_contain"/>
</dbReference>
<evidence type="ECO:0000256" key="2">
    <source>
        <dbReference type="ARBA" id="ARBA00022723"/>
    </source>
</evidence>
<dbReference type="GO" id="GO:0005634">
    <property type="term" value="C:nucleus"/>
    <property type="evidence" value="ECO:0007669"/>
    <property type="project" value="UniProtKB-SubCell"/>
</dbReference>
<evidence type="ECO:0000313" key="12">
    <source>
        <dbReference type="Proteomes" id="UP001457282"/>
    </source>
</evidence>
<dbReference type="GO" id="GO:0003677">
    <property type="term" value="F:DNA binding"/>
    <property type="evidence" value="ECO:0007669"/>
    <property type="project" value="InterPro"/>
</dbReference>
<evidence type="ECO:0000256" key="9">
    <source>
        <dbReference type="SAM" id="MobiDB-lite"/>
    </source>
</evidence>
<keyword evidence="12" id="KW-1185">Reference proteome</keyword>
<accession>A0AAW1YRF4</accession>
<evidence type="ECO:0000256" key="7">
    <source>
        <dbReference type="ARBA" id="ARBA00023242"/>
    </source>
</evidence>
<evidence type="ECO:0000256" key="4">
    <source>
        <dbReference type="ARBA" id="ARBA00022833"/>
    </source>
</evidence>
<name>A0AAW1YRF4_RUBAR</name>
<evidence type="ECO:0000313" key="11">
    <source>
        <dbReference type="EMBL" id="KAK9951252.1"/>
    </source>
</evidence>
<dbReference type="GO" id="GO:0009791">
    <property type="term" value="P:post-embryonic development"/>
    <property type="evidence" value="ECO:0007669"/>
    <property type="project" value="UniProtKB-ARBA"/>
</dbReference>
<keyword evidence="6" id="KW-0804">Transcription</keyword>
<evidence type="ECO:0000256" key="6">
    <source>
        <dbReference type="ARBA" id="ARBA00023163"/>
    </source>
</evidence>
<evidence type="ECO:0000256" key="8">
    <source>
        <dbReference type="PROSITE-ProRule" id="PRU00027"/>
    </source>
</evidence>
<dbReference type="InterPro" id="IPR036236">
    <property type="entry name" value="Znf_C2H2_sf"/>
</dbReference>
<evidence type="ECO:0000256" key="5">
    <source>
        <dbReference type="ARBA" id="ARBA00023015"/>
    </source>
</evidence>
<proteinExistence type="predicted"/>
<comment type="subcellular location">
    <subcellularLocation>
        <location evidence="1">Nucleus</location>
    </subcellularLocation>
</comment>
<comment type="caution">
    <text evidence="11">The sequence shown here is derived from an EMBL/GenBank/DDBJ whole genome shotgun (WGS) entry which is preliminary data.</text>
</comment>
<keyword evidence="5" id="KW-0805">Transcription regulation</keyword>
<feature type="compositionally biased region" description="Low complexity" evidence="9">
    <location>
        <begin position="51"/>
        <end position="68"/>
    </location>
</feature>
<evidence type="ECO:0000256" key="3">
    <source>
        <dbReference type="ARBA" id="ARBA00022771"/>
    </source>
</evidence>
<keyword evidence="7" id="KW-0539">Nucleus</keyword>
<evidence type="ECO:0000256" key="1">
    <source>
        <dbReference type="ARBA" id="ARBA00004123"/>
    </source>
</evidence>
<dbReference type="PROSITE" id="PS50808">
    <property type="entry name" value="ZF_BED"/>
    <property type="match status" value="1"/>
</dbReference>
<dbReference type="GO" id="GO:0008270">
    <property type="term" value="F:zinc ion binding"/>
    <property type="evidence" value="ECO:0007669"/>
    <property type="project" value="UniProtKB-KW"/>
</dbReference>
<dbReference type="AlphaFoldDB" id="A0AAW1YRF4"/>
<keyword evidence="3 8" id="KW-0863">Zinc-finger</keyword>
<sequence length="277" mass="30652">MESNSITPTPSPATNFTHSSTGTTPSQTPTSTPIPVSSSQVPTIQNGASVPPIDSASIPPIDSASIPPLESVKRKNKSIAWEHFTKMTNPDGSKMAKARAKCSHCTQTYAVDSKSNGTTNMRTHLLYQCRKSPLFIPSKKQRYLAFDSAENGGNVIAIEFDKDTSRFACVKMIIKDELPFSYVEGQGFVDFMRVTQPKFKPPSRRTIARDIWDLYQVVKDGMDELDSSIDAIRNCVKYIRGSPARLDKFRKCAAQEKIEYKGWVVPLDVAQDGIPLI</sequence>
<feature type="region of interest" description="Disordered" evidence="9">
    <location>
        <begin position="1"/>
        <end position="70"/>
    </location>
</feature>
<gene>
    <name evidence="11" type="ORF">M0R45_006709</name>
</gene>
<dbReference type="SUPFAM" id="SSF140996">
    <property type="entry name" value="Hermes dimerisation domain"/>
    <property type="match status" value="1"/>
</dbReference>
<evidence type="ECO:0000259" key="10">
    <source>
        <dbReference type="PROSITE" id="PS50808"/>
    </source>
</evidence>
<dbReference type="SUPFAM" id="SSF57667">
    <property type="entry name" value="beta-beta-alpha zinc fingers"/>
    <property type="match status" value="1"/>
</dbReference>